<dbReference type="AlphaFoldDB" id="A0A9Q0HUU3"/>
<name>A0A9Q0HUU3_9POAL</name>
<sequence>MNFANSQMSNQFKKTTSLNPNAAEFVPSFRKSTTPTGLVSDANSASKEKVTLDRTDSAKSNNSEDEARRYWQSQLPDDIIPDFSAAEKDEIEIALPSLDKLTLNAIEDPFSSYPGDGTNSSYMLGSSNWDQIESDFDLGFVDGSSADHGVATDASFDPVDYLVSQFPGFSAQSLADLYCANGYDLNVTIETLIQLEIQVDSGAHPTSNLNSAAPSFTMGDFPALPTGENETILSNVNRPPLITSTGTNFASAVRKVNSSDPLHGRLENKSSTEYGGSVGTSRVSQISPRQYNSTSKLAVSNKLPSGGPARAAPIWLETGDAVATMYAETREEARDYARLRNMCFDQARQAYLIGNKALAKELSVKGQLYNLQMKAAHGKAKENIYRQRNPTSSYGPGQVPFIDLHGLHVSEAIHILKQELSILKSTARATGERSQLLVCVGTGHHTKGSRTPARLPMAVEQFLLDQGFHFTQPQAGLLRVSIY</sequence>
<dbReference type="Pfam" id="PF08590">
    <property type="entry name" value="DUF1771"/>
    <property type="match status" value="1"/>
</dbReference>
<dbReference type="EMBL" id="JAMQYH010000002">
    <property type="protein sequence ID" value="KAJ1698668.1"/>
    <property type="molecule type" value="Genomic_DNA"/>
</dbReference>
<accession>A0A9Q0HUU3</accession>
<reference evidence="3" key="1">
    <citation type="journal article" date="2022" name="Cell">
        <title>Repeat-based holocentromeres influence genome architecture and karyotype evolution.</title>
        <authorList>
            <person name="Hofstatter P.G."/>
            <person name="Thangavel G."/>
            <person name="Lux T."/>
            <person name="Neumann P."/>
            <person name="Vondrak T."/>
            <person name="Novak P."/>
            <person name="Zhang M."/>
            <person name="Costa L."/>
            <person name="Castellani M."/>
            <person name="Scott A."/>
            <person name="Toegelov H."/>
            <person name="Fuchs J."/>
            <person name="Mata-Sucre Y."/>
            <person name="Dias Y."/>
            <person name="Vanzela A.L.L."/>
            <person name="Huettel B."/>
            <person name="Almeida C.C.S."/>
            <person name="Simkova H."/>
            <person name="Souza G."/>
            <person name="Pedrosa-Harand A."/>
            <person name="Macas J."/>
            <person name="Mayer K.F.X."/>
            <person name="Houben A."/>
            <person name="Marques A."/>
        </authorList>
    </citation>
    <scope>NUCLEOTIDE SEQUENCE</scope>
    <source>
        <strain evidence="3">RhyBre1mFocal</strain>
    </source>
</reference>
<feature type="compositionally biased region" description="Polar residues" evidence="1">
    <location>
        <begin position="271"/>
        <end position="291"/>
    </location>
</feature>
<feature type="region of interest" description="Disordered" evidence="1">
    <location>
        <begin position="260"/>
        <end position="291"/>
    </location>
</feature>
<feature type="compositionally biased region" description="Basic and acidic residues" evidence="1">
    <location>
        <begin position="46"/>
        <end position="57"/>
    </location>
</feature>
<dbReference type="InterPro" id="IPR002625">
    <property type="entry name" value="Smr_dom"/>
</dbReference>
<comment type="caution">
    <text evidence="3">The sequence shown here is derived from an EMBL/GenBank/DDBJ whole genome shotgun (WGS) entry which is preliminary data.</text>
</comment>
<keyword evidence="4" id="KW-1185">Reference proteome</keyword>
<dbReference type="Gene3D" id="3.30.1370.110">
    <property type="match status" value="1"/>
</dbReference>
<dbReference type="SMART" id="SM01162">
    <property type="entry name" value="DUF1771"/>
    <property type="match status" value="1"/>
</dbReference>
<dbReference type="PANTHER" id="PTHR46651">
    <property type="entry name" value="POLYADENYLATE-BINDING PROTEIN-INTERACTING PROTEIN 7"/>
    <property type="match status" value="1"/>
</dbReference>
<evidence type="ECO:0000313" key="4">
    <source>
        <dbReference type="Proteomes" id="UP001151287"/>
    </source>
</evidence>
<dbReference type="Pfam" id="PF07145">
    <property type="entry name" value="PAM2"/>
    <property type="match status" value="1"/>
</dbReference>
<dbReference type="OrthoDB" id="3231855at2759"/>
<dbReference type="PROSITE" id="PS50828">
    <property type="entry name" value="SMR"/>
    <property type="match status" value="1"/>
</dbReference>
<feature type="region of interest" description="Disordered" evidence="1">
    <location>
        <begin position="26"/>
        <end position="68"/>
    </location>
</feature>
<dbReference type="InterPro" id="IPR053242">
    <property type="entry name" value="PAM2-like_domain"/>
</dbReference>
<dbReference type="InterPro" id="IPR041806">
    <property type="entry name" value="CID5/6/7_CUE"/>
</dbReference>
<dbReference type="SUPFAM" id="SSF160443">
    <property type="entry name" value="SMR domain-like"/>
    <property type="match status" value="1"/>
</dbReference>
<dbReference type="SMART" id="SM00463">
    <property type="entry name" value="SMR"/>
    <property type="match status" value="1"/>
</dbReference>
<dbReference type="PANTHER" id="PTHR46651:SF1">
    <property type="entry name" value="SMALL MUTS RELATED FAMILY PROTEIN"/>
    <property type="match status" value="1"/>
</dbReference>
<protein>
    <recommendedName>
        <fullName evidence="2">Smr domain-containing protein</fullName>
    </recommendedName>
</protein>
<feature type="domain" description="Smr" evidence="2">
    <location>
        <begin position="402"/>
        <end position="483"/>
    </location>
</feature>
<evidence type="ECO:0000256" key="1">
    <source>
        <dbReference type="SAM" id="MobiDB-lite"/>
    </source>
</evidence>
<gene>
    <name evidence="3" type="ORF">LUZ63_007180</name>
</gene>
<evidence type="ECO:0000259" key="2">
    <source>
        <dbReference type="PROSITE" id="PS50828"/>
    </source>
</evidence>
<dbReference type="InterPro" id="IPR036063">
    <property type="entry name" value="Smr_dom_sf"/>
</dbReference>
<dbReference type="InterPro" id="IPR013899">
    <property type="entry name" value="DUF1771"/>
</dbReference>
<feature type="compositionally biased region" description="Polar residues" evidence="1">
    <location>
        <begin position="30"/>
        <end position="45"/>
    </location>
</feature>
<dbReference type="CDD" id="cd14371">
    <property type="entry name" value="CUE_CID7_like"/>
    <property type="match status" value="1"/>
</dbReference>
<dbReference type="Proteomes" id="UP001151287">
    <property type="component" value="Unassembled WGS sequence"/>
</dbReference>
<dbReference type="InterPro" id="IPR009818">
    <property type="entry name" value="PAM2_motif"/>
</dbReference>
<proteinExistence type="predicted"/>
<organism evidence="3 4">
    <name type="scientific">Rhynchospora breviuscula</name>
    <dbReference type="NCBI Taxonomy" id="2022672"/>
    <lineage>
        <taxon>Eukaryota</taxon>
        <taxon>Viridiplantae</taxon>
        <taxon>Streptophyta</taxon>
        <taxon>Embryophyta</taxon>
        <taxon>Tracheophyta</taxon>
        <taxon>Spermatophyta</taxon>
        <taxon>Magnoliopsida</taxon>
        <taxon>Liliopsida</taxon>
        <taxon>Poales</taxon>
        <taxon>Cyperaceae</taxon>
        <taxon>Cyperoideae</taxon>
        <taxon>Rhynchosporeae</taxon>
        <taxon>Rhynchospora</taxon>
    </lineage>
</organism>
<evidence type="ECO:0000313" key="3">
    <source>
        <dbReference type="EMBL" id="KAJ1698668.1"/>
    </source>
</evidence>